<dbReference type="Proteomes" id="UP001196601">
    <property type="component" value="Unassembled WGS sequence"/>
</dbReference>
<dbReference type="PANTHER" id="PTHR43107:SF15">
    <property type="entry name" value="FATTY ACID TRANSPORT PROTEIN 3, ISOFORM A"/>
    <property type="match status" value="1"/>
</dbReference>
<dbReference type="Gene3D" id="3.40.50.12780">
    <property type="entry name" value="N-terminal domain of ligase-like"/>
    <property type="match status" value="1"/>
</dbReference>
<feature type="domain" description="AMP-binding enzyme C-terminal" evidence="6">
    <location>
        <begin position="483"/>
        <end position="560"/>
    </location>
</feature>
<dbReference type="PANTHER" id="PTHR43107">
    <property type="entry name" value="LONG-CHAIN FATTY ACID TRANSPORT PROTEIN"/>
    <property type="match status" value="1"/>
</dbReference>
<evidence type="ECO:0000313" key="8">
    <source>
        <dbReference type="Proteomes" id="UP001196601"/>
    </source>
</evidence>
<reference evidence="7 8" key="1">
    <citation type="journal article" date="2021" name="Syst. Appl. Microbiol.">
        <title>Pseudomonas lalucatii sp. nov. isolated from Vallgornera, a karstic cave in Mallorca, Western Mediterranean.</title>
        <authorList>
            <person name="Busquets A."/>
            <person name="Mulet M."/>
            <person name="Gomila M."/>
            <person name="Garcia-Valdes E."/>
        </authorList>
    </citation>
    <scope>NUCLEOTIDE SEQUENCE [LARGE SCALE GENOMIC DNA]</scope>
    <source>
        <strain evidence="7 8">R1b54</strain>
    </source>
</reference>
<evidence type="ECO:0000259" key="6">
    <source>
        <dbReference type="Pfam" id="PF13193"/>
    </source>
</evidence>
<organism evidence="7 8">
    <name type="scientific">Pseudomonas lalucatii</name>
    <dbReference type="NCBI Taxonomy" id="1424203"/>
    <lineage>
        <taxon>Bacteria</taxon>
        <taxon>Pseudomonadati</taxon>
        <taxon>Pseudomonadota</taxon>
        <taxon>Gammaproteobacteria</taxon>
        <taxon>Pseudomonadales</taxon>
        <taxon>Pseudomonadaceae</taxon>
        <taxon>Pseudomonas</taxon>
    </lineage>
</organism>
<comment type="similarity">
    <text evidence="1">Belongs to the ATP-dependent AMP-binding enzyme family.</text>
</comment>
<sequence length="609" mass="67044">MDTTSSDMITWAKMARKAPRILQSLPRVIRGLRLSKVASPTQPCGLGWSFEQAAQRNPDGAALLYEDSRFSYQEMNRRANRIAHYLAQQGIGKGEVLGIFLENRPELLLVVLAAAKLGAVSAMLNTSQTRDVLAHSLKLVNPAAALVGEELLGAYAEVREQVGLAPERTFFVAEHGGQTPAPAGYRNLLEASCNQPEHNPASTQQVFADDPCFYIYTSGTTGLPKAGIFKHGRWMKTQAGFGIIALDMRPHDVLYCTLPLYHGTGLCVCWGSAMAGAGALAIRRKFSASAFWADVRKFRSTTIGYVGELCRYLLDQPTRPDDADNPVVKMVGNGLRPGVGTPFKARFGIDHVCEFYAASEGNIGFSNVLNFDNTIGFSLMSWALVEYDQEKGEPVRDHRGFLKRVAKGGQGLLLAKVDDKAPLDGYTDPEKTRQVLLQDVFEQGDRYFNTGDMLRDIGWGHAQFVDRLGDTFRWKGENVSTTEVENLLVQHPRIAEAVVYGVEVPNTNGRAGMAALTLADAEQPLDMDDLLRFAQGKLPPYAVPLFIRLRPGMETTGTFKYQKKTLRQQAFDPGQSNGEPVYAWLPGTDGYRLLDAALFQAIGAGRHRY</sequence>
<name>A0ABS5PZ38_9PSED</name>
<evidence type="ECO:0000256" key="2">
    <source>
        <dbReference type="ARBA" id="ARBA00022598"/>
    </source>
</evidence>
<dbReference type="InterPro" id="IPR042099">
    <property type="entry name" value="ANL_N_sf"/>
</dbReference>
<protein>
    <submittedName>
        <fullName evidence="7">Long-chain-acyl-CoA synthetase</fullName>
    </submittedName>
</protein>
<proteinExistence type="inferred from homology"/>
<comment type="caution">
    <text evidence="7">The sequence shown here is derived from an EMBL/GenBank/DDBJ whole genome shotgun (WGS) entry which is preliminary data.</text>
</comment>
<evidence type="ECO:0000256" key="3">
    <source>
        <dbReference type="ARBA" id="ARBA00022741"/>
    </source>
</evidence>
<dbReference type="NCBIfam" id="NF006134">
    <property type="entry name" value="PRK08279.1"/>
    <property type="match status" value="1"/>
</dbReference>
<dbReference type="InterPro" id="IPR025110">
    <property type="entry name" value="AMP-bd_C"/>
</dbReference>
<dbReference type="InterPro" id="IPR020845">
    <property type="entry name" value="AMP-binding_CS"/>
</dbReference>
<keyword evidence="3" id="KW-0547">Nucleotide-binding</keyword>
<keyword evidence="2" id="KW-0436">Ligase</keyword>
<dbReference type="InterPro" id="IPR000873">
    <property type="entry name" value="AMP-dep_synth/lig_dom"/>
</dbReference>
<dbReference type="EMBL" id="JADPMV010000001">
    <property type="protein sequence ID" value="MBS7661762.1"/>
    <property type="molecule type" value="Genomic_DNA"/>
</dbReference>
<dbReference type="Pfam" id="PF13193">
    <property type="entry name" value="AMP-binding_C"/>
    <property type="match status" value="1"/>
</dbReference>
<dbReference type="InterPro" id="IPR045851">
    <property type="entry name" value="AMP-bd_C_sf"/>
</dbReference>
<dbReference type="Gene3D" id="3.30.300.30">
    <property type="match status" value="1"/>
</dbReference>
<dbReference type="SUPFAM" id="SSF56801">
    <property type="entry name" value="Acetyl-CoA synthetase-like"/>
    <property type="match status" value="1"/>
</dbReference>
<evidence type="ECO:0000259" key="5">
    <source>
        <dbReference type="Pfam" id="PF00501"/>
    </source>
</evidence>
<evidence type="ECO:0000256" key="4">
    <source>
        <dbReference type="ARBA" id="ARBA00022840"/>
    </source>
</evidence>
<keyword evidence="8" id="KW-1185">Reference proteome</keyword>
<accession>A0ABS5PZ38</accession>
<gene>
    <name evidence="7" type="ORF">I0D00_07345</name>
</gene>
<dbReference type="RefSeq" id="WP_213639082.1">
    <property type="nucleotide sequence ID" value="NZ_JADPMV010000001.1"/>
</dbReference>
<dbReference type="Pfam" id="PF00501">
    <property type="entry name" value="AMP-binding"/>
    <property type="match status" value="1"/>
</dbReference>
<dbReference type="PROSITE" id="PS00455">
    <property type="entry name" value="AMP_BINDING"/>
    <property type="match status" value="1"/>
</dbReference>
<evidence type="ECO:0000313" key="7">
    <source>
        <dbReference type="EMBL" id="MBS7661762.1"/>
    </source>
</evidence>
<keyword evidence="4" id="KW-0067">ATP-binding</keyword>
<feature type="domain" description="AMP-dependent synthetase/ligase" evidence="5">
    <location>
        <begin position="50"/>
        <end position="397"/>
    </location>
</feature>
<evidence type="ECO:0000256" key="1">
    <source>
        <dbReference type="ARBA" id="ARBA00006432"/>
    </source>
</evidence>